<comment type="caution">
    <text evidence="2">The sequence shown here is derived from an EMBL/GenBank/DDBJ whole genome shotgun (WGS) entry which is preliminary data.</text>
</comment>
<dbReference type="EMBL" id="JACBZD010000002">
    <property type="protein sequence ID" value="NYI08311.1"/>
    <property type="molecule type" value="Genomic_DNA"/>
</dbReference>
<dbReference type="InterPro" id="IPR037401">
    <property type="entry name" value="SnoaL-like"/>
</dbReference>
<dbReference type="Proteomes" id="UP000567795">
    <property type="component" value="Unassembled WGS sequence"/>
</dbReference>
<keyword evidence="3" id="KW-1185">Reference proteome</keyword>
<organism evidence="2 3">
    <name type="scientific">Allostreptomyces psammosilenae</name>
    <dbReference type="NCBI Taxonomy" id="1892865"/>
    <lineage>
        <taxon>Bacteria</taxon>
        <taxon>Bacillati</taxon>
        <taxon>Actinomycetota</taxon>
        <taxon>Actinomycetes</taxon>
        <taxon>Kitasatosporales</taxon>
        <taxon>Streptomycetaceae</taxon>
        <taxon>Allostreptomyces</taxon>
    </lineage>
</organism>
<evidence type="ECO:0000313" key="3">
    <source>
        <dbReference type="Proteomes" id="UP000567795"/>
    </source>
</evidence>
<evidence type="ECO:0000259" key="1">
    <source>
        <dbReference type="Pfam" id="PF13577"/>
    </source>
</evidence>
<dbReference type="SUPFAM" id="SSF54427">
    <property type="entry name" value="NTF2-like"/>
    <property type="match status" value="1"/>
</dbReference>
<feature type="domain" description="SnoaL-like" evidence="1">
    <location>
        <begin position="27"/>
        <end position="148"/>
    </location>
</feature>
<gene>
    <name evidence="2" type="ORF">FHU37_005340</name>
</gene>
<dbReference type="InterPro" id="IPR032710">
    <property type="entry name" value="NTF2-like_dom_sf"/>
</dbReference>
<dbReference type="CDD" id="cd00531">
    <property type="entry name" value="NTF2_like"/>
    <property type="match status" value="1"/>
</dbReference>
<dbReference type="AlphaFoldDB" id="A0A853ACN2"/>
<dbReference type="Pfam" id="PF13577">
    <property type="entry name" value="SnoaL_4"/>
    <property type="match status" value="1"/>
</dbReference>
<proteinExistence type="predicted"/>
<reference evidence="2 3" key="1">
    <citation type="submission" date="2020-07" db="EMBL/GenBank/DDBJ databases">
        <title>Sequencing the genomes of 1000 actinobacteria strains.</title>
        <authorList>
            <person name="Klenk H.-P."/>
        </authorList>
    </citation>
    <scope>NUCLEOTIDE SEQUENCE [LARGE SCALE GENOMIC DNA]</scope>
    <source>
        <strain evidence="2 3">DSM 42178</strain>
    </source>
</reference>
<evidence type="ECO:0000313" key="2">
    <source>
        <dbReference type="EMBL" id="NYI08311.1"/>
    </source>
</evidence>
<dbReference type="RefSeq" id="WP_179817147.1">
    <property type="nucleotide sequence ID" value="NZ_JACBZD010000002.1"/>
</dbReference>
<dbReference type="Gene3D" id="3.10.450.50">
    <property type="match status" value="1"/>
</dbReference>
<name>A0A853ACN2_9ACTN</name>
<protein>
    <submittedName>
        <fullName evidence="2">Actinorhodin biosynthesis protein ActVIA</fullName>
    </submittedName>
</protein>
<sequence length="159" mass="17811">MSAMPAVPAPLAAPLPRILTWSFGDLYTRVQQLYAVQMHALDAADFEGFAATFTEDAQFSYAHAAAPISTRSGIADHLREFRRRKFGDEPVQQRHWIGMINVEPQDGGTVKATHYTLIHTVHADGRPVPGPAAVVRDYLALQSEELLVRCRRITHDHRR</sequence>
<accession>A0A853ACN2</accession>